<dbReference type="Pfam" id="PF00012">
    <property type="entry name" value="HSP70"/>
    <property type="match status" value="1"/>
</dbReference>
<evidence type="ECO:0000313" key="3">
    <source>
        <dbReference type="EMBL" id="CAH0033344.1"/>
    </source>
</evidence>
<dbReference type="PANTHER" id="PTHR14187">
    <property type="entry name" value="ALPHA KINASE/ELONGATION FACTOR 2 KINASE"/>
    <property type="match status" value="1"/>
</dbReference>
<name>A0A9N9VWQ9_9HYPO</name>
<dbReference type="PANTHER" id="PTHR14187:SF5">
    <property type="entry name" value="HEAT SHOCK 70 KDA PROTEIN 12A"/>
    <property type="match status" value="1"/>
</dbReference>
<reference evidence="3" key="1">
    <citation type="submission" date="2021-10" db="EMBL/GenBank/DDBJ databases">
        <authorList>
            <person name="Piombo E."/>
        </authorList>
    </citation>
    <scope>NUCLEOTIDE SEQUENCE</scope>
</reference>
<organism evidence="3 4">
    <name type="scientific">Clonostachys rhizophaga</name>
    <dbReference type="NCBI Taxonomy" id="160324"/>
    <lineage>
        <taxon>Eukaryota</taxon>
        <taxon>Fungi</taxon>
        <taxon>Dikarya</taxon>
        <taxon>Ascomycota</taxon>
        <taxon>Pezizomycotina</taxon>
        <taxon>Sordariomycetes</taxon>
        <taxon>Hypocreomycetidae</taxon>
        <taxon>Hypocreales</taxon>
        <taxon>Bionectriaceae</taxon>
        <taxon>Clonostachys</taxon>
    </lineage>
</organism>
<evidence type="ECO:0000256" key="1">
    <source>
        <dbReference type="ARBA" id="ARBA00022741"/>
    </source>
</evidence>
<accession>A0A9N9VWQ9</accession>
<protein>
    <submittedName>
        <fullName evidence="3">Uncharacterized protein</fullName>
    </submittedName>
</protein>
<dbReference type="SUPFAM" id="SSF53067">
    <property type="entry name" value="Actin-like ATPase domain"/>
    <property type="match status" value="2"/>
</dbReference>
<dbReference type="InterPro" id="IPR013126">
    <property type="entry name" value="Hsp_70_fam"/>
</dbReference>
<keyword evidence="1" id="KW-0547">Nucleotide-binding</keyword>
<comment type="caution">
    <text evidence="3">The sequence shown here is derived from an EMBL/GenBank/DDBJ whole genome shotgun (WGS) entry which is preliminary data.</text>
</comment>
<gene>
    <name evidence="3" type="ORF">CRHIZ90672A_00008685</name>
</gene>
<dbReference type="AlphaFoldDB" id="A0A9N9VWQ9"/>
<dbReference type="CDD" id="cd10170">
    <property type="entry name" value="ASKHA_NBD_HSP70"/>
    <property type="match status" value="1"/>
</dbReference>
<sequence>MVRFIYPEMPDPPPRFNESLTDYLQQMKSLSLEAQDSDDKLVIALDFGNTFSGIAYCFLNQRNAKIVSILDWPGAEGESVPKISTRICYDPETDDFNWGALANRMENTIVGVKLLLDPQQERPLYLPVGDIGQEISQLPKPPVDIAADFIGAIYQHALSEIAKQVPAEYMDMCQKQFVLSVPAVWSDTAKYAAVQAAKRAGLYPVTLIKEPEAAALYTMHSLGFAMKEGDAFIVCDAGGGTVDRISYEIAALTPNIQLKELVPGTGGMAGSLGLNQRFVEAVKNLVGEDQFQDLKKTKGFWLAENAFDKEVKKAFRGRPNEEFFINFPMASLDDNLDLGLESNTWRITGKELSQIYAPLITDILRLIDDQIKSVQRKRPGQPIKGIFLVGGFGGSQYLRACVARRYLDIQVLQPNDAWSAIAKGAVLSQLEREATVTSTSFTRHYGVEAWGLIDPFADIGQPIASGRDGTTRMTWYIKKGDDIARDQKVRFSFTREFDKGCPPTIIKKSLVECADTQTLSYDLVVTVKSALMEFSMEIDGVQIGTVEARYGTDM</sequence>
<keyword evidence="4" id="KW-1185">Reference proteome</keyword>
<evidence type="ECO:0000313" key="4">
    <source>
        <dbReference type="Proteomes" id="UP000696573"/>
    </source>
</evidence>
<dbReference type="EMBL" id="CABFNQ020000747">
    <property type="protein sequence ID" value="CAH0033344.1"/>
    <property type="molecule type" value="Genomic_DNA"/>
</dbReference>
<keyword evidence="2" id="KW-0067">ATP-binding</keyword>
<evidence type="ECO:0000256" key="2">
    <source>
        <dbReference type="ARBA" id="ARBA00022840"/>
    </source>
</evidence>
<dbReference type="Gene3D" id="3.30.420.40">
    <property type="match status" value="2"/>
</dbReference>
<dbReference type="Gene3D" id="3.90.640.10">
    <property type="entry name" value="Actin, Chain A, domain 4"/>
    <property type="match status" value="1"/>
</dbReference>
<dbReference type="InterPro" id="IPR043129">
    <property type="entry name" value="ATPase_NBD"/>
</dbReference>
<dbReference type="Proteomes" id="UP000696573">
    <property type="component" value="Unassembled WGS sequence"/>
</dbReference>
<dbReference type="GO" id="GO:0140662">
    <property type="term" value="F:ATP-dependent protein folding chaperone"/>
    <property type="evidence" value="ECO:0007669"/>
    <property type="project" value="InterPro"/>
</dbReference>
<dbReference type="GO" id="GO:0005524">
    <property type="term" value="F:ATP binding"/>
    <property type="evidence" value="ECO:0007669"/>
    <property type="project" value="UniProtKB-KW"/>
</dbReference>
<dbReference type="OrthoDB" id="5332281at2759"/>
<proteinExistence type="predicted"/>